<accession>A0A2U2C7E4</accession>
<sequence>MIRPIRFTLFHLAPMAFLLLVVLAVPARAEFTGAGFITDPWGCEDYGFPTQTEMVRARYSAREIDGGASELVLNFAVGGSNVLRIWNTLEPDNGWMRAYGNVIWGRLYSMGAQTWVRVLAREGVPFATTTFNEYSEHIRLRLRITNFNGMRGCGVTLVLMLNNWTNNI</sequence>
<proteinExistence type="predicted"/>
<evidence type="ECO:0000313" key="2">
    <source>
        <dbReference type="Proteomes" id="UP000244940"/>
    </source>
</evidence>
<protein>
    <submittedName>
        <fullName evidence="1">Uncharacterized protein</fullName>
    </submittedName>
</protein>
<reference evidence="1 2" key="1">
    <citation type="submission" date="2018-05" db="EMBL/GenBank/DDBJ databases">
        <title>Pararhodobacter marina sp. nov., isolated from deep-sea water of the Indian Ocean.</title>
        <authorList>
            <person name="Lai Q.Sr."/>
            <person name="Liu X."/>
            <person name="Shao Z."/>
        </authorList>
    </citation>
    <scope>NUCLEOTIDE SEQUENCE [LARGE SCALE GENOMIC DNA]</scope>
    <source>
        <strain evidence="1 2">CIC4N-9</strain>
    </source>
</reference>
<dbReference type="GeneID" id="94366248"/>
<keyword evidence="2" id="KW-1185">Reference proteome</keyword>
<dbReference type="AlphaFoldDB" id="A0A2U2C7E4"/>
<dbReference type="OrthoDB" id="7864956at2"/>
<dbReference type="Proteomes" id="UP000244940">
    <property type="component" value="Unassembled WGS sequence"/>
</dbReference>
<dbReference type="RefSeq" id="WP_109534202.1">
    <property type="nucleotide sequence ID" value="NZ_CAXPUO010000095.1"/>
</dbReference>
<dbReference type="EMBL" id="QEYD01000009">
    <property type="protein sequence ID" value="PWE27787.1"/>
    <property type="molecule type" value="Genomic_DNA"/>
</dbReference>
<organism evidence="1 2">
    <name type="scientific">Pararhodobacter marinus</name>
    <dbReference type="NCBI Taxonomy" id="2184063"/>
    <lineage>
        <taxon>Bacteria</taxon>
        <taxon>Pseudomonadati</taxon>
        <taxon>Pseudomonadota</taxon>
        <taxon>Alphaproteobacteria</taxon>
        <taxon>Rhodobacterales</taxon>
        <taxon>Paracoccaceae</taxon>
        <taxon>Pararhodobacter</taxon>
    </lineage>
</organism>
<evidence type="ECO:0000313" key="1">
    <source>
        <dbReference type="EMBL" id="PWE27787.1"/>
    </source>
</evidence>
<name>A0A2U2C7E4_9RHOB</name>
<gene>
    <name evidence="1" type="ORF">C4N9_15235</name>
</gene>
<comment type="caution">
    <text evidence="1">The sequence shown here is derived from an EMBL/GenBank/DDBJ whole genome shotgun (WGS) entry which is preliminary data.</text>
</comment>